<dbReference type="EMBL" id="GEBQ01005498">
    <property type="protein sequence ID" value="JAT34479.1"/>
    <property type="molecule type" value="Transcribed_RNA"/>
</dbReference>
<evidence type="ECO:0000256" key="1">
    <source>
        <dbReference type="SAM" id="MobiDB-lite"/>
    </source>
</evidence>
<feature type="region of interest" description="Disordered" evidence="1">
    <location>
        <begin position="29"/>
        <end position="48"/>
    </location>
</feature>
<feature type="compositionally biased region" description="Polar residues" evidence="1">
    <location>
        <begin position="440"/>
        <end position="449"/>
    </location>
</feature>
<protein>
    <submittedName>
        <fullName evidence="2">Uncharacterized protein</fullName>
    </submittedName>
</protein>
<feature type="compositionally biased region" description="Polar residues" evidence="1">
    <location>
        <begin position="496"/>
        <end position="508"/>
    </location>
</feature>
<evidence type="ECO:0000313" key="2">
    <source>
        <dbReference type="EMBL" id="JAT34479.1"/>
    </source>
</evidence>
<feature type="region of interest" description="Disordered" evidence="1">
    <location>
        <begin position="141"/>
        <end position="162"/>
    </location>
</feature>
<sequence length="907" mass="102018">MYRQTVDVGRKPNSDTSFCSALMHKIKWRSEEHSPSSDQDKPAKPLKNKIKSDYGLLRTANRDKHSGKKKVDLKYIAKKIRRVTTTLPLALKSSEACEPGVEGCETCTMKSEGYKKIMQSIKIIEILVDGVVEKEQTELLEKESGSDDGYGEGDRNSFNNESSFEKKNDVSIKVEDNCDNDTINHNLKCLLIMLQKSIGDTIVQICYVKNKNLINEDKYKRFNVSISELKLLKFEFANLTHIVIQLFKKPTKKSSRGKEICIACVKEKLKESNDCLAEVLQSGRNLKIVMKNSKINETENLCCSRTYPHVHAEAEGSPIILKYSLPIKVNESPENDVRLEMVESKGSDNITETNAIETSNVPKSPKKLEKTSSKAVPYYQWPEETPNEPVETSNEPIIRQDTLPFESDDAPPVKRNTSQESKPGHKNIDGSKPGKVDSNVAKSSPSYTTPPLVGKNASRDSTPDRKSIDGSQSGVAESNSARSSHTSTTPPPVGKNGSQELTPASNNMDDTRSETSNEDTRSEMYCGCNWDQVYEKLNTLYPPNNQDGTLSLRSSASQLNQEIKKKRSDKRVSFFEGNEQKTVYPMQFTQLHSAFKNKPEPSYDVGHKSVNGITDNPVDETVERASQSVAPVDSIILTKQRLSASDDPRIVQPTIQTHEYEVNVTSFTTKNLQDILSKPDLKHEKQKKLEYLLGDVSKNAVFEANSNPDCNGQFLLKDYGSTSNLPIASSLYSLPLDQNDLNAIATALGKQVSHEDNILLPEDQADTTDQMCAWETQYDDETTFENRTKWLRAFSGKETTLQRSFTVLPDTKKESLIVQRSYIKRNRGREEQPTLPTIAEESSSIDDKDSQIPFFPSISSLPLSDDEVKERLKKHYPYAKHKTMELRYFTVEFPNKNQSNKTCSINQ</sequence>
<feature type="compositionally biased region" description="Polar residues" evidence="1">
    <location>
        <begin position="347"/>
        <end position="362"/>
    </location>
</feature>
<name>A0A1B6MF08_9HEMI</name>
<proteinExistence type="predicted"/>
<dbReference type="AlphaFoldDB" id="A0A1B6MF08"/>
<feature type="region of interest" description="Disordered" evidence="1">
    <location>
        <begin position="343"/>
        <end position="522"/>
    </location>
</feature>
<accession>A0A1B6MF08</accession>
<feature type="compositionally biased region" description="Basic and acidic residues" evidence="1">
    <location>
        <begin position="29"/>
        <end position="43"/>
    </location>
</feature>
<feature type="non-terminal residue" evidence="2">
    <location>
        <position position="907"/>
    </location>
</feature>
<reference evidence="2" key="1">
    <citation type="submission" date="2015-11" db="EMBL/GenBank/DDBJ databases">
        <title>De novo transcriptome assembly of four potential Pierce s Disease insect vectors from Arizona vineyards.</title>
        <authorList>
            <person name="Tassone E.E."/>
        </authorList>
    </citation>
    <scope>NUCLEOTIDE SEQUENCE</scope>
</reference>
<feature type="compositionally biased region" description="Basic and acidic residues" evidence="1">
    <location>
        <begin position="509"/>
        <end position="522"/>
    </location>
</feature>
<organism evidence="2">
    <name type="scientific">Graphocephala atropunctata</name>
    <dbReference type="NCBI Taxonomy" id="36148"/>
    <lineage>
        <taxon>Eukaryota</taxon>
        <taxon>Metazoa</taxon>
        <taxon>Ecdysozoa</taxon>
        <taxon>Arthropoda</taxon>
        <taxon>Hexapoda</taxon>
        <taxon>Insecta</taxon>
        <taxon>Pterygota</taxon>
        <taxon>Neoptera</taxon>
        <taxon>Paraneoptera</taxon>
        <taxon>Hemiptera</taxon>
        <taxon>Auchenorrhyncha</taxon>
        <taxon>Membracoidea</taxon>
        <taxon>Cicadellidae</taxon>
        <taxon>Cicadellinae</taxon>
        <taxon>Cicadellini</taxon>
        <taxon>Graphocephala</taxon>
    </lineage>
</organism>
<feature type="compositionally biased region" description="Basic and acidic residues" evidence="1">
    <location>
        <begin position="422"/>
        <end position="435"/>
    </location>
</feature>
<feature type="compositionally biased region" description="Polar residues" evidence="1">
    <location>
        <begin position="469"/>
        <end position="488"/>
    </location>
</feature>
<feature type="compositionally biased region" description="Basic and acidic residues" evidence="1">
    <location>
        <begin position="457"/>
        <end position="468"/>
    </location>
</feature>
<gene>
    <name evidence="2" type="ORF">g.30918</name>
</gene>